<dbReference type="EMBL" id="JBEZFP010000031">
    <property type="protein sequence ID" value="MEU8134722.1"/>
    <property type="molecule type" value="Genomic_DNA"/>
</dbReference>
<reference evidence="4 5" key="1">
    <citation type="submission" date="2024-06" db="EMBL/GenBank/DDBJ databases">
        <title>The Natural Products Discovery Center: Release of the First 8490 Sequenced Strains for Exploring Actinobacteria Biosynthetic Diversity.</title>
        <authorList>
            <person name="Kalkreuter E."/>
            <person name="Kautsar S.A."/>
            <person name="Yang D."/>
            <person name="Bader C.D."/>
            <person name="Teijaro C.N."/>
            <person name="Fluegel L."/>
            <person name="Davis C.M."/>
            <person name="Simpson J.R."/>
            <person name="Lauterbach L."/>
            <person name="Steele A.D."/>
            <person name="Gui C."/>
            <person name="Meng S."/>
            <person name="Li G."/>
            <person name="Viehrig K."/>
            <person name="Ye F."/>
            <person name="Su P."/>
            <person name="Kiefer A.F."/>
            <person name="Nichols A."/>
            <person name="Cepeda A.J."/>
            <person name="Yan W."/>
            <person name="Fan B."/>
            <person name="Jiang Y."/>
            <person name="Adhikari A."/>
            <person name="Zheng C.-J."/>
            <person name="Schuster L."/>
            <person name="Cowan T.M."/>
            <person name="Smanski M.J."/>
            <person name="Chevrette M.G."/>
            <person name="De Carvalho L.P.S."/>
            <person name="Shen B."/>
        </authorList>
    </citation>
    <scope>NUCLEOTIDE SEQUENCE [LARGE SCALE GENOMIC DNA]</scope>
    <source>
        <strain evidence="4 5">NPDC048946</strain>
    </source>
</reference>
<dbReference type="Pfam" id="PF00561">
    <property type="entry name" value="Abhydrolase_1"/>
    <property type="match status" value="1"/>
</dbReference>
<dbReference type="InterPro" id="IPR050261">
    <property type="entry name" value="FrsA_esterase"/>
</dbReference>
<organism evidence="4 5">
    <name type="scientific">Streptodolium elevatio</name>
    <dbReference type="NCBI Taxonomy" id="3157996"/>
    <lineage>
        <taxon>Bacteria</taxon>
        <taxon>Bacillati</taxon>
        <taxon>Actinomycetota</taxon>
        <taxon>Actinomycetes</taxon>
        <taxon>Kitasatosporales</taxon>
        <taxon>Streptomycetaceae</taxon>
        <taxon>Streptodolium</taxon>
    </lineage>
</organism>
<dbReference type="SUPFAM" id="SSF53474">
    <property type="entry name" value="alpha/beta-Hydrolases"/>
    <property type="match status" value="1"/>
</dbReference>
<feature type="domain" description="AB hydrolase-1" evidence="3">
    <location>
        <begin position="45"/>
        <end position="150"/>
    </location>
</feature>
<comment type="caution">
    <text evidence="4">The sequence shown here is derived from an EMBL/GenBank/DDBJ whole genome shotgun (WGS) entry which is preliminary data.</text>
</comment>
<sequence>MFDPVGEDPPLGLAPPAWAGGVVLESAGVPLAGMLHVPGGPGPHPVVVLCHGFPGNERNFDLAHALSRAGYAALVFHYRGSWGMGGTWTWQNVQEDAANVVAAVRAADFAAKHRLDAGRVALVGHSLGGFTALRTAAADPAVRAVASVAAFDFGIVPAAVRGNAQARAMLVAAFQESVLPLSGTSGEALVAELEGLAEDWGLASLAPRLAGRPVLLVAAERDTAAEPEAHHVPVVKAYEEFPVAGLEHLVMPTDHGFADHRIALTRVVIGFLGRSVPV</sequence>
<dbReference type="RefSeq" id="WP_358353627.1">
    <property type="nucleotide sequence ID" value="NZ_JBEZFP010000031.1"/>
</dbReference>
<gene>
    <name evidence="4" type="ORF">AB0C36_14555</name>
</gene>
<protein>
    <submittedName>
        <fullName evidence="4">Alpha/beta fold hydrolase</fullName>
    </submittedName>
</protein>
<keyword evidence="5" id="KW-1185">Reference proteome</keyword>
<evidence type="ECO:0000313" key="5">
    <source>
        <dbReference type="Proteomes" id="UP001551482"/>
    </source>
</evidence>
<name>A0ABV3DHL9_9ACTN</name>
<accession>A0ABV3DHL9</accession>
<dbReference type="Gene3D" id="3.40.50.1820">
    <property type="entry name" value="alpha/beta hydrolase"/>
    <property type="match status" value="1"/>
</dbReference>
<dbReference type="PANTHER" id="PTHR22946:SF9">
    <property type="entry name" value="POLYKETIDE TRANSFERASE AF380"/>
    <property type="match status" value="1"/>
</dbReference>
<proteinExistence type="inferred from homology"/>
<dbReference type="GO" id="GO:0016787">
    <property type="term" value="F:hydrolase activity"/>
    <property type="evidence" value="ECO:0007669"/>
    <property type="project" value="UniProtKB-KW"/>
</dbReference>
<keyword evidence="1 4" id="KW-0378">Hydrolase</keyword>
<dbReference type="PANTHER" id="PTHR22946">
    <property type="entry name" value="DIENELACTONE HYDROLASE DOMAIN-CONTAINING PROTEIN-RELATED"/>
    <property type="match status" value="1"/>
</dbReference>
<dbReference type="InterPro" id="IPR000073">
    <property type="entry name" value="AB_hydrolase_1"/>
</dbReference>
<evidence type="ECO:0000259" key="3">
    <source>
        <dbReference type="Pfam" id="PF00561"/>
    </source>
</evidence>
<dbReference type="InterPro" id="IPR029058">
    <property type="entry name" value="AB_hydrolase_fold"/>
</dbReference>
<evidence type="ECO:0000256" key="2">
    <source>
        <dbReference type="ARBA" id="ARBA00038115"/>
    </source>
</evidence>
<evidence type="ECO:0000313" key="4">
    <source>
        <dbReference type="EMBL" id="MEU8134722.1"/>
    </source>
</evidence>
<comment type="similarity">
    <text evidence="2">Belongs to the AB hydrolase superfamily. FUS2 hydrolase family.</text>
</comment>
<dbReference type="Proteomes" id="UP001551482">
    <property type="component" value="Unassembled WGS sequence"/>
</dbReference>
<evidence type="ECO:0000256" key="1">
    <source>
        <dbReference type="ARBA" id="ARBA00022801"/>
    </source>
</evidence>